<dbReference type="PANTHER" id="PTHR43562">
    <property type="entry name" value="NAPA-TYPE SODIUM/HYDROGEN ANTIPORTER"/>
    <property type="match status" value="1"/>
</dbReference>
<evidence type="ECO:0000256" key="7">
    <source>
        <dbReference type="ARBA" id="ARBA00023136"/>
    </source>
</evidence>
<dbReference type="SUPFAM" id="SSF52402">
    <property type="entry name" value="Adenine nucleotide alpha hydrolases-like"/>
    <property type="match status" value="1"/>
</dbReference>
<feature type="domain" description="Cation/H+ exchanger transmembrane" evidence="10">
    <location>
        <begin position="24"/>
        <end position="382"/>
    </location>
</feature>
<sequence>MDITAYLPTLPITNSALIFFVVLTIILFSPIILDRLHIPHIIGLIFAGMVIGPHGANILAYDASFEIFGNVGLLYLMFLVGLEMSVSDFKKYKREGTSFGIYTFLIPFVLGTASSLYLLKLGWQASLLLGTVYASHTLIAFPIISRYGVTRTRPVSVAIAGTVITEVISLTGMAVIIGVTEGGNGLLFWVRFIAGVTVYAAVLLYLYPRLTRWFFKKYNDHVLQFIFILALVFAAAYMAEVVGMIGIIGSFFAGIILTRYIPSVSPLMNRIEFVGNALFIPYFLIGVGMMINLSGFTSWHSISVAAIMIAVAIATKWAAAWITQKSFRLPRTEGDMLLGLSISKAAATLAAMLIGYRIGLFDDAILNGTILMILVTCTLSAFITEKAAKKTAIESPAEPARARAAQGPVRILVPIVANAELTDNLINLAITLKTPGSKTPLYLLNVINEARQDSPSALKQSKEILVQGSKIAAASDIPVKTITRYDMNVAGGIIHTIKENDISEVLIGLHRKVNIADTFFGTKAETLLQGSKKMVTIAKMNIPANTITRIVVAIPPKAEHETGFTKWIYRICNMATQLGCRVIFYGHHDTLLQIKGRIYRAKRNIRAEYHDMESWADLLMLTGVVLEDDLFVIVSARKNSVSYNSDIDKLPSYLSRYFSGNNIAVLYPEQFGEEGEIMFFSDPLAINVRQNHEYLLRLRNTINHFMPKKKKKEN</sequence>
<dbReference type="Pfam" id="PF00999">
    <property type="entry name" value="Na_H_Exchanger"/>
    <property type="match status" value="1"/>
</dbReference>
<keyword evidence="6" id="KW-0406">Ion transport</keyword>
<evidence type="ECO:0000256" key="1">
    <source>
        <dbReference type="ARBA" id="ARBA00004141"/>
    </source>
</evidence>
<evidence type="ECO:0000259" key="10">
    <source>
        <dbReference type="Pfam" id="PF00999"/>
    </source>
</evidence>
<organism evidence="11 12">
    <name type="scientific">Candidatus Caccoplasma merdipullorum</name>
    <dbReference type="NCBI Taxonomy" id="2840718"/>
    <lineage>
        <taxon>Bacteria</taxon>
        <taxon>Pseudomonadati</taxon>
        <taxon>Bacteroidota</taxon>
        <taxon>Bacteroidia</taxon>
        <taxon>Bacteroidales</taxon>
        <taxon>Bacteroidaceae</taxon>
        <taxon>Bacteroidaceae incertae sedis</taxon>
        <taxon>Candidatus Caccoplasma</taxon>
    </lineage>
</organism>
<reference evidence="11" key="1">
    <citation type="submission" date="2020-10" db="EMBL/GenBank/DDBJ databases">
        <authorList>
            <person name="Gilroy R."/>
        </authorList>
    </citation>
    <scope>NUCLEOTIDE SEQUENCE</scope>
    <source>
        <strain evidence="11">G3-4614</strain>
    </source>
</reference>
<dbReference type="Gene3D" id="3.40.50.620">
    <property type="entry name" value="HUPs"/>
    <property type="match status" value="1"/>
</dbReference>
<keyword evidence="5 8" id="KW-1133">Transmembrane helix</keyword>
<feature type="transmembrane region" description="Helical" evidence="8">
    <location>
        <begin position="99"/>
        <end position="119"/>
    </location>
</feature>
<gene>
    <name evidence="11" type="ORF">IAC54_05485</name>
</gene>
<feature type="transmembrane region" description="Helical" evidence="8">
    <location>
        <begin position="12"/>
        <end position="33"/>
    </location>
</feature>
<accession>A0A9D9H403</accession>
<dbReference type="Proteomes" id="UP000823636">
    <property type="component" value="Unassembled WGS sequence"/>
</dbReference>
<feature type="domain" description="UspA" evidence="9">
    <location>
        <begin position="410"/>
        <end position="539"/>
    </location>
</feature>
<feature type="transmembrane region" description="Helical" evidence="8">
    <location>
        <begin position="186"/>
        <end position="206"/>
    </location>
</feature>
<feature type="transmembrane region" description="Helical" evidence="8">
    <location>
        <begin position="157"/>
        <end position="180"/>
    </location>
</feature>
<evidence type="ECO:0000256" key="8">
    <source>
        <dbReference type="SAM" id="Phobius"/>
    </source>
</evidence>
<evidence type="ECO:0000256" key="2">
    <source>
        <dbReference type="ARBA" id="ARBA00022448"/>
    </source>
</evidence>
<evidence type="ECO:0000259" key="9">
    <source>
        <dbReference type="Pfam" id="PF00582"/>
    </source>
</evidence>
<feature type="transmembrane region" description="Helical" evidence="8">
    <location>
        <begin position="299"/>
        <end position="323"/>
    </location>
</feature>
<comment type="subcellular location">
    <subcellularLocation>
        <location evidence="1">Membrane</location>
        <topology evidence="1">Multi-pass membrane protein</topology>
    </subcellularLocation>
</comment>
<dbReference type="Pfam" id="PF00582">
    <property type="entry name" value="Usp"/>
    <property type="match status" value="1"/>
</dbReference>
<dbReference type="CDD" id="cd00293">
    <property type="entry name" value="USP-like"/>
    <property type="match status" value="1"/>
</dbReference>
<feature type="transmembrane region" description="Helical" evidence="8">
    <location>
        <begin position="125"/>
        <end position="145"/>
    </location>
</feature>
<feature type="transmembrane region" description="Helical" evidence="8">
    <location>
        <begin position="364"/>
        <end position="383"/>
    </location>
</feature>
<dbReference type="InterPro" id="IPR038770">
    <property type="entry name" value="Na+/solute_symporter_sf"/>
</dbReference>
<protein>
    <submittedName>
        <fullName evidence="11">Cation:proton antiporter</fullName>
    </submittedName>
</protein>
<feature type="transmembrane region" description="Helical" evidence="8">
    <location>
        <begin position="244"/>
        <end position="261"/>
    </location>
</feature>
<evidence type="ECO:0000256" key="6">
    <source>
        <dbReference type="ARBA" id="ARBA00023065"/>
    </source>
</evidence>
<dbReference type="GO" id="GO:0016020">
    <property type="term" value="C:membrane"/>
    <property type="evidence" value="ECO:0007669"/>
    <property type="project" value="UniProtKB-SubCell"/>
</dbReference>
<dbReference type="GO" id="GO:1902600">
    <property type="term" value="P:proton transmembrane transport"/>
    <property type="evidence" value="ECO:0007669"/>
    <property type="project" value="InterPro"/>
</dbReference>
<keyword evidence="3" id="KW-0050">Antiport</keyword>
<dbReference type="PANTHER" id="PTHR43562:SF4">
    <property type="entry name" value="NA(+)_H(+) ANTIPORTER NHAS5"/>
    <property type="match status" value="1"/>
</dbReference>
<comment type="caution">
    <text evidence="11">The sequence shown here is derived from an EMBL/GenBank/DDBJ whole genome shotgun (WGS) entry which is preliminary data.</text>
</comment>
<feature type="transmembrane region" description="Helical" evidence="8">
    <location>
        <begin position="218"/>
        <end position="238"/>
    </location>
</feature>
<dbReference type="InterPro" id="IPR006153">
    <property type="entry name" value="Cation/H_exchanger_TM"/>
</dbReference>
<dbReference type="InterPro" id="IPR006016">
    <property type="entry name" value="UspA"/>
</dbReference>
<name>A0A9D9H403_9BACT</name>
<keyword evidence="2" id="KW-0813">Transport</keyword>
<dbReference type="InterPro" id="IPR014729">
    <property type="entry name" value="Rossmann-like_a/b/a_fold"/>
</dbReference>
<keyword evidence="7 8" id="KW-0472">Membrane</keyword>
<dbReference type="GO" id="GO:0015297">
    <property type="term" value="F:antiporter activity"/>
    <property type="evidence" value="ECO:0007669"/>
    <property type="project" value="UniProtKB-KW"/>
</dbReference>
<evidence type="ECO:0000313" key="12">
    <source>
        <dbReference type="Proteomes" id="UP000823636"/>
    </source>
</evidence>
<dbReference type="EMBL" id="JADIMW010000060">
    <property type="protein sequence ID" value="MBO8438335.1"/>
    <property type="molecule type" value="Genomic_DNA"/>
</dbReference>
<dbReference type="AlphaFoldDB" id="A0A9D9H403"/>
<evidence type="ECO:0000256" key="5">
    <source>
        <dbReference type="ARBA" id="ARBA00022989"/>
    </source>
</evidence>
<feature type="transmembrane region" description="Helical" evidence="8">
    <location>
        <begin position="40"/>
        <end position="61"/>
    </location>
</feature>
<evidence type="ECO:0000256" key="3">
    <source>
        <dbReference type="ARBA" id="ARBA00022449"/>
    </source>
</evidence>
<feature type="transmembrane region" description="Helical" evidence="8">
    <location>
        <begin position="273"/>
        <end position="293"/>
    </location>
</feature>
<feature type="transmembrane region" description="Helical" evidence="8">
    <location>
        <begin position="67"/>
        <end position="87"/>
    </location>
</feature>
<evidence type="ECO:0000256" key="4">
    <source>
        <dbReference type="ARBA" id="ARBA00022692"/>
    </source>
</evidence>
<reference evidence="11" key="2">
    <citation type="journal article" date="2021" name="PeerJ">
        <title>Extensive microbial diversity within the chicken gut microbiome revealed by metagenomics and culture.</title>
        <authorList>
            <person name="Gilroy R."/>
            <person name="Ravi A."/>
            <person name="Getino M."/>
            <person name="Pursley I."/>
            <person name="Horton D.L."/>
            <person name="Alikhan N.F."/>
            <person name="Baker D."/>
            <person name="Gharbi K."/>
            <person name="Hall N."/>
            <person name="Watson M."/>
            <person name="Adriaenssens E.M."/>
            <person name="Foster-Nyarko E."/>
            <person name="Jarju S."/>
            <person name="Secka A."/>
            <person name="Antonio M."/>
            <person name="Oren A."/>
            <person name="Chaudhuri R.R."/>
            <person name="La Ragione R."/>
            <person name="Hildebrand F."/>
            <person name="Pallen M.J."/>
        </authorList>
    </citation>
    <scope>NUCLEOTIDE SEQUENCE</scope>
    <source>
        <strain evidence="11">G3-4614</strain>
    </source>
</reference>
<feature type="transmembrane region" description="Helical" evidence="8">
    <location>
        <begin position="335"/>
        <end position="358"/>
    </location>
</feature>
<proteinExistence type="predicted"/>
<dbReference type="Gene3D" id="1.20.1530.20">
    <property type="match status" value="1"/>
</dbReference>
<keyword evidence="4 8" id="KW-0812">Transmembrane</keyword>
<evidence type="ECO:0000313" key="11">
    <source>
        <dbReference type="EMBL" id="MBO8438335.1"/>
    </source>
</evidence>